<evidence type="ECO:0000256" key="1">
    <source>
        <dbReference type="SAM" id="MobiDB-lite"/>
    </source>
</evidence>
<dbReference type="Gene3D" id="1.10.510.10">
    <property type="entry name" value="Transferase(Phosphotransferase) domain 1"/>
    <property type="match status" value="1"/>
</dbReference>
<keyword evidence="4" id="KW-1185">Reference proteome</keyword>
<reference evidence="3 4" key="1">
    <citation type="submission" date="2023-01" db="EMBL/GenBank/DDBJ databases">
        <title>Analysis of 21 Apiospora genomes using comparative genomics revels a genus with tremendous synthesis potential of carbohydrate active enzymes and secondary metabolites.</title>
        <authorList>
            <person name="Sorensen T."/>
        </authorList>
    </citation>
    <scope>NUCLEOTIDE SEQUENCE [LARGE SCALE GENOMIC DNA]</scope>
    <source>
        <strain evidence="3 4">CBS 20057</strain>
    </source>
</reference>
<accession>A0ABR1SRL2</accession>
<dbReference type="InterPro" id="IPR011009">
    <property type="entry name" value="Kinase-like_dom_sf"/>
</dbReference>
<dbReference type="GO" id="GO:0016301">
    <property type="term" value="F:kinase activity"/>
    <property type="evidence" value="ECO:0007669"/>
    <property type="project" value="UniProtKB-KW"/>
</dbReference>
<organism evidence="3 4">
    <name type="scientific">Apiospora marii</name>
    <dbReference type="NCBI Taxonomy" id="335849"/>
    <lineage>
        <taxon>Eukaryota</taxon>
        <taxon>Fungi</taxon>
        <taxon>Dikarya</taxon>
        <taxon>Ascomycota</taxon>
        <taxon>Pezizomycotina</taxon>
        <taxon>Sordariomycetes</taxon>
        <taxon>Xylariomycetidae</taxon>
        <taxon>Amphisphaeriales</taxon>
        <taxon>Apiosporaceae</taxon>
        <taxon>Apiospora</taxon>
    </lineage>
</organism>
<dbReference type="PANTHER" id="PTHR24359">
    <property type="entry name" value="SERINE/THREONINE-PROTEIN KINASE SBK1"/>
    <property type="match status" value="1"/>
</dbReference>
<evidence type="ECO:0000313" key="3">
    <source>
        <dbReference type="EMBL" id="KAK8036961.1"/>
    </source>
</evidence>
<protein>
    <submittedName>
        <fullName evidence="3">Protein kinase domain-containing protein</fullName>
    </submittedName>
</protein>
<dbReference type="InterPro" id="IPR000719">
    <property type="entry name" value="Prot_kinase_dom"/>
</dbReference>
<comment type="caution">
    <text evidence="3">The sequence shown here is derived from an EMBL/GenBank/DDBJ whole genome shotgun (WGS) entry which is preliminary data.</text>
</comment>
<feature type="region of interest" description="Disordered" evidence="1">
    <location>
        <begin position="220"/>
        <end position="245"/>
    </location>
</feature>
<evidence type="ECO:0000313" key="4">
    <source>
        <dbReference type="Proteomes" id="UP001396898"/>
    </source>
</evidence>
<dbReference type="EMBL" id="JAQQWI010000003">
    <property type="protein sequence ID" value="KAK8036961.1"/>
    <property type="molecule type" value="Genomic_DNA"/>
</dbReference>
<name>A0ABR1SRL2_9PEZI</name>
<dbReference type="PROSITE" id="PS50011">
    <property type="entry name" value="PROTEIN_KINASE_DOM"/>
    <property type="match status" value="1"/>
</dbReference>
<keyword evidence="3" id="KW-0808">Transferase</keyword>
<gene>
    <name evidence="3" type="ORF">PG991_001275</name>
</gene>
<dbReference type="CDD" id="cd00180">
    <property type="entry name" value="PKc"/>
    <property type="match status" value="1"/>
</dbReference>
<dbReference type="Pfam" id="PF00069">
    <property type="entry name" value="Pkinase"/>
    <property type="match status" value="1"/>
</dbReference>
<sequence length="543" mass="61321">MSSGTPAPHSLMQDTERSSSKCLCDGECQCTIEALRDRCMQALLLASLADVSDERLRFIPRESILQEISPEFTLKALQRVANNNDSIAALLQQATNRIIPRITPDVCHCMKPLCTGSRVIFASLLFSGLHSMLLDFIREAQPEKCDSSLWELDVNGAIFGDRDPIFQQVRQMHMQNSLLFHWIYQLRALCLTAEEGDGEIKQLGLKDGLDNRTRLPWTSIEDAARPSSSASNDAPNGPQRIDMQSSKVQKVCIHRSHHKLDDLSDVFALKTFTDDFGPEISRSDFKKELKANRSIPRNERIIPLLLAFEHRGNLCLLFPWTELGDLKAIWKEHSSPRHDGPTGQQVSHAELHSSQWILRECLGIASAVAYIHDLGPHCLLHADIKAENILGFLDRGSVILKLADFGYSKVVGSASAEVAVKGMAHTKTYRAPEYDIQKTVTTKFDVWSLGCLFLDFVTWDLMGYNEIIEFQQRRLDEEKDLGVNHDNMVEDTFFKRVAGPSSPPSRSRFQSAYRWITLRKDSRNSLSKNRKLANRNPAQSSRM</sequence>
<proteinExistence type="predicted"/>
<evidence type="ECO:0000259" key="2">
    <source>
        <dbReference type="PROSITE" id="PS50011"/>
    </source>
</evidence>
<dbReference type="Proteomes" id="UP001396898">
    <property type="component" value="Unassembled WGS sequence"/>
</dbReference>
<keyword evidence="3" id="KW-0418">Kinase</keyword>
<dbReference type="SMART" id="SM00220">
    <property type="entry name" value="S_TKc"/>
    <property type="match status" value="1"/>
</dbReference>
<feature type="domain" description="Protein kinase" evidence="2">
    <location>
        <begin position="189"/>
        <end position="543"/>
    </location>
</feature>
<feature type="region of interest" description="Disordered" evidence="1">
    <location>
        <begin position="524"/>
        <end position="543"/>
    </location>
</feature>
<dbReference type="SUPFAM" id="SSF56112">
    <property type="entry name" value="Protein kinase-like (PK-like)"/>
    <property type="match status" value="1"/>
</dbReference>
<dbReference type="PANTHER" id="PTHR24359:SF1">
    <property type="entry name" value="INHIBITOR OF NUCLEAR FACTOR KAPPA-B KINASE EPSILON SUBUNIT HOMOLOG 1-RELATED"/>
    <property type="match status" value="1"/>
</dbReference>